<evidence type="ECO:0000256" key="11">
    <source>
        <dbReference type="HAMAP-Rule" id="MF_00137"/>
    </source>
</evidence>
<dbReference type="SUPFAM" id="SSF56104">
    <property type="entry name" value="SAICAR synthase-like"/>
    <property type="match status" value="1"/>
</dbReference>
<dbReference type="FunFam" id="3.30.470.20:FF:000006">
    <property type="entry name" value="Phosphoribosylaminoimidazole-succinocarboxamide synthase"/>
    <property type="match status" value="1"/>
</dbReference>
<evidence type="ECO:0000256" key="7">
    <source>
        <dbReference type="ARBA" id="ARBA00022755"/>
    </source>
</evidence>
<dbReference type="InterPro" id="IPR028923">
    <property type="entry name" value="SAICAR_synt/ADE2_N"/>
</dbReference>
<dbReference type="UniPathway" id="UPA00074">
    <property type="reaction ID" value="UER00131"/>
</dbReference>
<evidence type="ECO:0000256" key="3">
    <source>
        <dbReference type="ARBA" id="ARBA00012217"/>
    </source>
</evidence>
<organism evidence="13 14">
    <name type="scientific">Alloscardovia theropitheci</name>
    <dbReference type="NCBI Taxonomy" id="2496842"/>
    <lineage>
        <taxon>Bacteria</taxon>
        <taxon>Bacillati</taxon>
        <taxon>Actinomycetota</taxon>
        <taxon>Actinomycetes</taxon>
        <taxon>Bifidobacteriales</taxon>
        <taxon>Bifidobacteriaceae</taxon>
        <taxon>Alloscardovia</taxon>
    </lineage>
</organism>
<proteinExistence type="inferred from homology"/>
<dbReference type="GO" id="GO:0004639">
    <property type="term" value="F:phosphoribosylaminoimidazolesuccinocarboxamide synthase activity"/>
    <property type="evidence" value="ECO:0007669"/>
    <property type="project" value="UniProtKB-UniRule"/>
</dbReference>
<evidence type="ECO:0000256" key="10">
    <source>
        <dbReference type="ARBA" id="ARBA00048475"/>
    </source>
</evidence>
<dbReference type="InterPro" id="IPR018236">
    <property type="entry name" value="SAICAR_synthetase_CS"/>
</dbReference>
<dbReference type="PROSITE" id="PS01057">
    <property type="entry name" value="SAICAR_SYNTHETASE_1"/>
    <property type="match status" value="1"/>
</dbReference>
<dbReference type="EC" id="6.3.2.6" evidence="3 11"/>
<comment type="pathway">
    <text evidence="1 11">Purine metabolism; IMP biosynthesis via de novo pathway; 5-amino-1-(5-phospho-D-ribosyl)imidazole-4-carboxamide from 5-amino-1-(5-phospho-D-ribosyl)imidazole-4-carboxylate: step 1/2.</text>
</comment>
<dbReference type="GO" id="GO:0006189">
    <property type="term" value="P:'de novo' IMP biosynthetic process"/>
    <property type="evidence" value="ECO:0007669"/>
    <property type="project" value="UniProtKB-UniRule"/>
</dbReference>
<dbReference type="InterPro" id="IPR050089">
    <property type="entry name" value="SAICAR_synthetase"/>
</dbReference>
<keyword evidence="7 11" id="KW-0658">Purine biosynthesis</keyword>
<evidence type="ECO:0000313" key="13">
    <source>
        <dbReference type="EMBL" id="TCD54955.1"/>
    </source>
</evidence>
<evidence type="ECO:0000256" key="9">
    <source>
        <dbReference type="ARBA" id="ARBA00030409"/>
    </source>
</evidence>
<comment type="catalytic activity">
    <reaction evidence="10 11">
        <text>5-amino-1-(5-phospho-D-ribosyl)imidazole-4-carboxylate + L-aspartate + ATP = (2S)-2-[5-amino-1-(5-phospho-beta-D-ribosyl)imidazole-4-carboxamido]succinate + ADP + phosphate + 2 H(+)</text>
        <dbReference type="Rhea" id="RHEA:22628"/>
        <dbReference type="ChEBI" id="CHEBI:15378"/>
        <dbReference type="ChEBI" id="CHEBI:29991"/>
        <dbReference type="ChEBI" id="CHEBI:30616"/>
        <dbReference type="ChEBI" id="CHEBI:43474"/>
        <dbReference type="ChEBI" id="CHEBI:58443"/>
        <dbReference type="ChEBI" id="CHEBI:77657"/>
        <dbReference type="ChEBI" id="CHEBI:456216"/>
        <dbReference type="EC" id="6.3.2.6"/>
    </reaction>
</comment>
<dbReference type="CDD" id="cd01415">
    <property type="entry name" value="SAICAR_synt_PurC"/>
    <property type="match status" value="1"/>
</dbReference>
<evidence type="ECO:0000256" key="5">
    <source>
        <dbReference type="ARBA" id="ARBA00022598"/>
    </source>
</evidence>
<evidence type="ECO:0000256" key="6">
    <source>
        <dbReference type="ARBA" id="ARBA00022741"/>
    </source>
</evidence>
<evidence type="ECO:0000256" key="4">
    <source>
        <dbReference type="ARBA" id="ARBA00016460"/>
    </source>
</evidence>
<evidence type="ECO:0000256" key="1">
    <source>
        <dbReference type="ARBA" id="ARBA00004672"/>
    </source>
</evidence>
<feature type="domain" description="SAICAR synthetase/ADE2 N-terminal" evidence="12">
    <location>
        <begin position="6"/>
        <end position="237"/>
    </location>
</feature>
<dbReference type="Proteomes" id="UP000291289">
    <property type="component" value="Unassembled WGS sequence"/>
</dbReference>
<dbReference type="OrthoDB" id="9801549at2"/>
<dbReference type="RefSeq" id="WP_131283012.1">
    <property type="nucleotide sequence ID" value="NZ_RXLP01000002.1"/>
</dbReference>
<dbReference type="Gene3D" id="3.30.470.20">
    <property type="entry name" value="ATP-grasp fold, B domain"/>
    <property type="match status" value="1"/>
</dbReference>
<keyword evidence="6 11" id="KW-0547">Nucleotide-binding</keyword>
<dbReference type="PANTHER" id="PTHR43599:SF3">
    <property type="entry name" value="SI:DKEY-6E2.2"/>
    <property type="match status" value="1"/>
</dbReference>
<evidence type="ECO:0000259" key="12">
    <source>
        <dbReference type="Pfam" id="PF01259"/>
    </source>
</evidence>
<dbReference type="GO" id="GO:0009236">
    <property type="term" value="P:cobalamin biosynthetic process"/>
    <property type="evidence" value="ECO:0007669"/>
    <property type="project" value="InterPro"/>
</dbReference>
<comment type="caution">
    <text evidence="13">The sequence shown here is derived from an EMBL/GenBank/DDBJ whole genome shotgun (WGS) entry which is preliminary data.</text>
</comment>
<evidence type="ECO:0000313" key="14">
    <source>
        <dbReference type="Proteomes" id="UP000291289"/>
    </source>
</evidence>
<dbReference type="PANTHER" id="PTHR43599">
    <property type="entry name" value="MULTIFUNCTIONAL PROTEIN ADE2"/>
    <property type="match status" value="1"/>
</dbReference>
<comment type="similarity">
    <text evidence="2 11">Belongs to the SAICAR synthetase family.</text>
</comment>
<protein>
    <recommendedName>
        <fullName evidence="4 11">Phosphoribosylaminoimidazole-succinocarboxamide synthase</fullName>
        <ecNumber evidence="3 11">6.3.2.6</ecNumber>
    </recommendedName>
    <alternativeName>
        <fullName evidence="9 11">SAICAR synthetase</fullName>
    </alternativeName>
</protein>
<dbReference type="Pfam" id="PF01259">
    <property type="entry name" value="SAICAR_synt"/>
    <property type="match status" value="1"/>
</dbReference>
<reference evidence="13 14" key="1">
    <citation type="submission" date="2018-12" db="EMBL/GenBank/DDBJ databases">
        <title>Alloscrdovia theropitheci sp. nov: a novel taxon from the feces of the bleeding-herat monkey (Theropithecus geleda).</title>
        <authorList>
            <person name="Modesto M."/>
        </authorList>
    </citation>
    <scope>NUCLEOTIDE SEQUENCE [LARGE SCALE GENOMIC DNA]</scope>
    <source>
        <strain evidence="13 14">GLDI4/2</strain>
    </source>
</reference>
<dbReference type="GO" id="GO:0005524">
    <property type="term" value="F:ATP binding"/>
    <property type="evidence" value="ECO:0007669"/>
    <property type="project" value="UniProtKB-KW"/>
</dbReference>
<keyword evidence="14" id="KW-1185">Reference proteome</keyword>
<evidence type="ECO:0000256" key="8">
    <source>
        <dbReference type="ARBA" id="ARBA00022840"/>
    </source>
</evidence>
<dbReference type="InterPro" id="IPR033934">
    <property type="entry name" value="SAICAR_synt_PurC"/>
</dbReference>
<dbReference type="NCBIfam" id="TIGR00081">
    <property type="entry name" value="purC"/>
    <property type="match status" value="1"/>
</dbReference>
<name>A0A4R0QU95_9BIFI</name>
<dbReference type="Gene3D" id="3.30.200.20">
    <property type="entry name" value="Phosphorylase Kinase, domain 1"/>
    <property type="match status" value="1"/>
</dbReference>
<sequence>MEKREKLYEGKAKKLYATDNPDILWVEYMNQATAGNGAKKEQIEGKGRLNNRITSVIFNELHYRGISSHFVKQISETEQLNRHLTMFPLEIICRNIAAGSFAKRYGIEEGTVLSRPVVEFCLKDDALGDPFINSDDLIALNIATSDQLDLIRAKAREINHALTAMFADIDVTLVDFKIEMGTTADGTIMLADEVTPDTCRLWDKAKTSADHIEHLDKDLFRRDLGSIIPAYEEILARLEKLNASHTLTD</sequence>
<accession>A0A4R0QU95</accession>
<gene>
    <name evidence="11" type="primary">purC</name>
    <name evidence="13" type="ORF">EJ419_00760</name>
</gene>
<dbReference type="HAMAP" id="MF_00137">
    <property type="entry name" value="SAICAR_synth"/>
    <property type="match status" value="1"/>
</dbReference>
<dbReference type="InterPro" id="IPR001636">
    <property type="entry name" value="SAICAR_synth"/>
</dbReference>
<keyword evidence="8 11" id="KW-0067">ATP-binding</keyword>
<dbReference type="AlphaFoldDB" id="A0A4R0QU95"/>
<keyword evidence="5 11" id="KW-0436">Ligase</keyword>
<evidence type="ECO:0000256" key="2">
    <source>
        <dbReference type="ARBA" id="ARBA00010190"/>
    </source>
</evidence>
<dbReference type="EMBL" id="RXLP01000002">
    <property type="protein sequence ID" value="TCD54955.1"/>
    <property type="molecule type" value="Genomic_DNA"/>
</dbReference>